<feature type="region of interest" description="Disordered" evidence="6">
    <location>
        <begin position="437"/>
        <end position="492"/>
    </location>
</feature>
<dbReference type="Proteomes" id="UP000515150">
    <property type="component" value="Chromosome 15"/>
</dbReference>
<dbReference type="AlphaFoldDB" id="A0A9W2XAP5"/>
<dbReference type="OrthoDB" id="10056395at2759"/>
<evidence type="ECO:0000256" key="6">
    <source>
        <dbReference type="SAM" id="MobiDB-lite"/>
    </source>
</evidence>
<feature type="coiled-coil region" evidence="5">
    <location>
        <begin position="34"/>
        <end position="100"/>
    </location>
</feature>
<protein>
    <submittedName>
        <fullName evidence="8">Coiled-coil domain-containing protein 85A-like isoform X1</fullName>
    </submittedName>
</protein>
<evidence type="ECO:0000256" key="4">
    <source>
        <dbReference type="ARBA" id="ARBA00023054"/>
    </source>
</evidence>
<feature type="coiled-coil region" evidence="5">
    <location>
        <begin position="126"/>
        <end position="160"/>
    </location>
</feature>
<keyword evidence="3" id="KW-0965">Cell junction</keyword>
<feature type="region of interest" description="Disordered" evidence="6">
    <location>
        <begin position="172"/>
        <end position="272"/>
    </location>
</feature>
<dbReference type="PANTHER" id="PTHR13546:SF13">
    <property type="entry name" value="COILED-COIL DOMAIN-CONTAINING PROTEIN 85A"/>
    <property type="match status" value="1"/>
</dbReference>
<dbReference type="GeneID" id="114870649"/>
<dbReference type="InterPro" id="IPR019359">
    <property type="entry name" value="CCDC85"/>
</dbReference>
<evidence type="ECO:0000256" key="3">
    <source>
        <dbReference type="ARBA" id="ARBA00022949"/>
    </source>
</evidence>
<evidence type="ECO:0000313" key="7">
    <source>
        <dbReference type="Proteomes" id="UP000515150"/>
    </source>
</evidence>
<feature type="compositionally biased region" description="Low complexity" evidence="6">
    <location>
        <begin position="207"/>
        <end position="219"/>
    </location>
</feature>
<comment type="subcellular location">
    <subcellularLocation>
        <location evidence="1">Cell junction</location>
        <location evidence="1">Adherens junction</location>
    </subcellularLocation>
</comment>
<feature type="region of interest" description="Disordered" evidence="6">
    <location>
        <begin position="1"/>
        <end position="34"/>
    </location>
</feature>
<evidence type="ECO:0000313" key="8">
    <source>
        <dbReference type="RefSeq" id="XP_055358804.1"/>
    </source>
</evidence>
<comment type="similarity">
    <text evidence="2">Belongs to the CCDC85 family.</text>
</comment>
<dbReference type="PANTHER" id="PTHR13546">
    <property type="entry name" value="RE60986P"/>
    <property type="match status" value="1"/>
</dbReference>
<feature type="compositionally biased region" description="Polar residues" evidence="6">
    <location>
        <begin position="454"/>
        <end position="466"/>
    </location>
</feature>
<gene>
    <name evidence="8" type="primary">LOC114870649</name>
</gene>
<evidence type="ECO:0000256" key="5">
    <source>
        <dbReference type="SAM" id="Coils"/>
    </source>
</evidence>
<keyword evidence="4 5" id="KW-0175">Coiled coil</keyword>
<name>A0A9W2XAP5_BETSP</name>
<dbReference type="Pfam" id="PF10226">
    <property type="entry name" value="CCDC85"/>
    <property type="match status" value="1"/>
</dbReference>
<keyword evidence="7" id="KW-1185">Reference proteome</keyword>
<dbReference type="RefSeq" id="XP_055358804.1">
    <property type="nucleotide sequence ID" value="XM_055502829.1"/>
</dbReference>
<organism evidence="7 8">
    <name type="scientific">Betta splendens</name>
    <name type="common">Siamese fighting fish</name>
    <dbReference type="NCBI Taxonomy" id="158456"/>
    <lineage>
        <taxon>Eukaryota</taxon>
        <taxon>Metazoa</taxon>
        <taxon>Chordata</taxon>
        <taxon>Craniata</taxon>
        <taxon>Vertebrata</taxon>
        <taxon>Euteleostomi</taxon>
        <taxon>Actinopterygii</taxon>
        <taxon>Neopterygii</taxon>
        <taxon>Teleostei</taxon>
        <taxon>Neoteleostei</taxon>
        <taxon>Acanthomorphata</taxon>
        <taxon>Anabantaria</taxon>
        <taxon>Anabantiformes</taxon>
        <taxon>Anabantoidei</taxon>
        <taxon>Osphronemidae</taxon>
        <taxon>Betta</taxon>
    </lineage>
</organism>
<sequence>MHQSSCFPPELKRMDKGPRQQLHMSGGAESAADEELLKRSKDELLRRLRRAEAEKTSVIAEHGKVMREVNRRLQLHLNEIRSLKDMNQKLQEDNQELRGLCCFLDDDRQKGKRVMREWQRLGRYSASLMRKEVTIYLRKLKELEQRQAELIWENMELKEVCLMLDEEEATAAGKAERVGPGCRRSMDSQNTLAPAPGLLRDVGDGSSGSSAESTDSTDASLHKPPPVGSTAKAGVTGVAQADKSGGVSESTGRRHSSTSEYHTFPQPCRPGGGSLTNTDPCCFWGHSPKKHSKAPTRVPCISQPRPCCSDLLPHKQLPMSEQVSPGSAKISPELSQRPRHIETMEVGRSSPKVKQAAVGTTEHIRKGRVIVGSPESVRRHRYCQHSPGVEHKSGSSGMSACQRRAAEEDIVTHHQSLYNALITAGCCTNSCRNAKLWDRSPPPHPGREARLRSTETGTANPQNGPTPAQDRRSQQPPHLCRRGPTGPAQNPPVPLSRFLRVFGATVNTAPDSFLHYTFGLNKLTICEQAIFFWLFFARRSTSRVSSRAHSPQLFTKI</sequence>
<evidence type="ECO:0000256" key="1">
    <source>
        <dbReference type="ARBA" id="ARBA00004536"/>
    </source>
</evidence>
<dbReference type="GO" id="GO:0005912">
    <property type="term" value="C:adherens junction"/>
    <property type="evidence" value="ECO:0007669"/>
    <property type="project" value="UniProtKB-SubCell"/>
</dbReference>
<accession>A0A9W2XAP5</accession>
<evidence type="ECO:0000256" key="2">
    <source>
        <dbReference type="ARBA" id="ARBA00009052"/>
    </source>
</evidence>
<reference evidence="8" key="1">
    <citation type="submission" date="2025-08" db="UniProtKB">
        <authorList>
            <consortium name="RefSeq"/>
        </authorList>
    </citation>
    <scope>IDENTIFICATION</scope>
</reference>
<proteinExistence type="inferred from homology"/>